<accession>A0A9P4P184</accession>
<dbReference type="AlphaFoldDB" id="A0A9P4P184"/>
<gene>
    <name evidence="1" type="ORF">EJ08DRAFT_431162</name>
</gene>
<dbReference type="Proteomes" id="UP000800235">
    <property type="component" value="Unassembled WGS sequence"/>
</dbReference>
<keyword evidence="2" id="KW-1185">Reference proteome</keyword>
<reference evidence="1" key="1">
    <citation type="journal article" date="2020" name="Stud. Mycol.">
        <title>101 Dothideomycetes genomes: a test case for predicting lifestyles and emergence of pathogens.</title>
        <authorList>
            <person name="Haridas S."/>
            <person name="Albert R."/>
            <person name="Binder M."/>
            <person name="Bloem J."/>
            <person name="Labutti K."/>
            <person name="Salamov A."/>
            <person name="Andreopoulos B."/>
            <person name="Baker S."/>
            <person name="Barry K."/>
            <person name="Bills G."/>
            <person name="Bluhm B."/>
            <person name="Cannon C."/>
            <person name="Castanera R."/>
            <person name="Culley D."/>
            <person name="Daum C."/>
            <person name="Ezra D."/>
            <person name="Gonzalez J."/>
            <person name="Henrissat B."/>
            <person name="Kuo A."/>
            <person name="Liang C."/>
            <person name="Lipzen A."/>
            <person name="Lutzoni F."/>
            <person name="Magnuson J."/>
            <person name="Mondo S."/>
            <person name="Nolan M."/>
            <person name="Ohm R."/>
            <person name="Pangilinan J."/>
            <person name="Park H.-J."/>
            <person name="Ramirez L."/>
            <person name="Alfaro M."/>
            <person name="Sun H."/>
            <person name="Tritt A."/>
            <person name="Yoshinaga Y."/>
            <person name="Zwiers L.-H."/>
            <person name="Turgeon B."/>
            <person name="Goodwin S."/>
            <person name="Spatafora J."/>
            <person name="Crous P."/>
            <person name="Grigoriev I."/>
        </authorList>
    </citation>
    <scope>NUCLEOTIDE SEQUENCE</scope>
    <source>
        <strain evidence="1">CBS 130266</strain>
    </source>
</reference>
<evidence type="ECO:0000313" key="1">
    <source>
        <dbReference type="EMBL" id="KAF2434804.1"/>
    </source>
</evidence>
<protein>
    <submittedName>
        <fullName evidence="1">Uncharacterized protein</fullName>
    </submittedName>
</protein>
<name>A0A9P4P184_9PEZI</name>
<dbReference type="EMBL" id="MU007015">
    <property type="protein sequence ID" value="KAF2434804.1"/>
    <property type="molecule type" value="Genomic_DNA"/>
</dbReference>
<organism evidence="1 2">
    <name type="scientific">Tothia fuscella</name>
    <dbReference type="NCBI Taxonomy" id="1048955"/>
    <lineage>
        <taxon>Eukaryota</taxon>
        <taxon>Fungi</taxon>
        <taxon>Dikarya</taxon>
        <taxon>Ascomycota</taxon>
        <taxon>Pezizomycotina</taxon>
        <taxon>Dothideomycetes</taxon>
        <taxon>Pleosporomycetidae</taxon>
        <taxon>Venturiales</taxon>
        <taxon>Cylindrosympodiaceae</taxon>
        <taxon>Tothia</taxon>
    </lineage>
</organism>
<evidence type="ECO:0000313" key="2">
    <source>
        <dbReference type="Proteomes" id="UP000800235"/>
    </source>
</evidence>
<proteinExistence type="predicted"/>
<comment type="caution">
    <text evidence="1">The sequence shown here is derived from an EMBL/GenBank/DDBJ whole genome shotgun (WGS) entry which is preliminary data.</text>
</comment>
<sequence length="205" mass="23369">MMRIQVLRLWDIGNTKSVIFRAKHKWLRADGVIIISLQFICQRWLRIQLFSPRNCGNQMQREGKVEFKVDAGGTPHVRPAQALDRSGRLGMRKDRCVGSQLESVAQSGPESYTAVLQRSPTQTLPSVTCGATDHSMWDSRAVWVFHEIRGDLKMNANEHERCGVNWVRYVISINAKHIGHLRALQARSNVLSLILCFHIVWILGD</sequence>